<dbReference type="EMBL" id="JAGMVS010000002">
    <property type="protein sequence ID" value="MCM2436364.1"/>
    <property type="molecule type" value="Genomic_DNA"/>
</dbReference>
<organism evidence="1 2">
    <name type="scientific">Periweissella beninensis</name>
    <dbReference type="NCBI Taxonomy" id="504936"/>
    <lineage>
        <taxon>Bacteria</taxon>
        <taxon>Bacillati</taxon>
        <taxon>Bacillota</taxon>
        <taxon>Bacilli</taxon>
        <taxon>Lactobacillales</taxon>
        <taxon>Lactobacillaceae</taxon>
        <taxon>Periweissella</taxon>
    </lineage>
</organism>
<gene>
    <name evidence="1" type="ORF">KAK10_00080</name>
</gene>
<evidence type="ECO:0000313" key="1">
    <source>
        <dbReference type="EMBL" id="MCM2436364.1"/>
    </source>
</evidence>
<name>A0ABT0VET7_9LACO</name>
<evidence type="ECO:0000313" key="2">
    <source>
        <dbReference type="Proteomes" id="UP001057481"/>
    </source>
</evidence>
<protein>
    <submittedName>
        <fullName evidence="1">Uncharacterized protein</fullName>
    </submittedName>
</protein>
<accession>A0ABT0VET7</accession>
<sequence>MEIENFLDKEKLGKEFLAVKGYEEVRDRKTDELTAYKLKVSIQDLASPFYFEMFTIKVKNLNPTLTVAQLKTAKTTPITLENMQIGQFNGTLWFNCSDVLPKNK</sequence>
<proteinExistence type="predicted"/>
<dbReference type="Proteomes" id="UP001057481">
    <property type="component" value="Unassembled WGS sequence"/>
</dbReference>
<reference evidence="1" key="1">
    <citation type="submission" date="2021-04" db="EMBL/GenBank/DDBJ databases">
        <title>Taxonomic assessment of Weissella genus.</title>
        <authorList>
            <person name="Fanelli F."/>
            <person name="Chieffi D."/>
            <person name="Dell'Aquila A."/>
            <person name="Gyu-Sung C."/>
            <person name="Franz C.M.A.P."/>
            <person name="Fusco V."/>
        </authorList>
    </citation>
    <scope>NUCLEOTIDE SEQUENCE</scope>
    <source>
        <strain evidence="1">LMG 25373</strain>
    </source>
</reference>
<comment type="caution">
    <text evidence="1">The sequence shown here is derived from an EMBL/GenBank/DDBJ whole genome shotgun (WGS) entry which is preliminary data.</text>
</comment>
<dbReference type="RefSeq" id="WP_205144386.1">
    <property type="nucleotide sequence ID" value="NZ_JAFBDN010000040.1"/>
</dbReference>
<keyword evidence="2" id="KW-1185">Reference proteome</keyword>